<dbReference type="PANTHER" id="PTHR22996:SF0">
    <property type="entry name" value="RE60872P-RELATED"/>
    <property type="match status" value="1"/>
</dbReference>
<evidence type="ECO:0000259" key="2">
    <source>
        <dbReference type="PROSITE" id="PS50089"/>
    </source>
</evidence>
<dbReference type="Gene3D" id="3.30.40.10">
    <property type="entry name" value="Zinc/RING finger domain, C3HC4 (zinc finger)"/>
    <property type="match status" value="1"/>
</dbReference>
<dbReference type="OrthoDB" id="1711136at2759"/>
<dbReference type="OMA" id="HIYRTSE"/>
<evidence type="ECO:0000256" key="1">
    <source>
        <dbReference type="PROSITE-ProRule" id="PRU00175"/>
    </source>
</evidence>
<dbReference type="PROSITE" id="PS50089">
    <property type="entry name" value="ZF_RING_2"/>
    <property type="match status" value="1"/>
</dbReference>
<organism evidence="3 4">
    <name type="scientific">Giardia intestinalis (strain P15)</name>
    <name type="common">Giardia lamblia</name>
    <dbReference type="NCBI Taxonomy" id="658858"/>
    <lineage>
        <taxon>Eukaryota</taxon>
        <taxon>Metamonada</taxon>
        <taxon>Diplomonadida</taxon>
        <taxon>Hexamitidae</taxon>
        <taxon>Giardiinae</taxon>
        <taxon>Giardia</taxon>
    </lineage>
</organism>
<dbReference type="SUPFAM" id="SSF57850">
    <property type="entry name" value="RING/U-box"/>
    <property type="match status" value="1"/>
</dbReference>
<dbReference type="InterPro" id="IPR045194">
    <property type="entry name" value="MGRN1/RNF157-like"/>
</dbReference>
<feature type="domain" description="RING-type" evidence="2">
    <location>
        <begin position="200"/>
        <end position="239"/>
    </location>
</feature>
<dbReference type="Proteomes" id="UP000008974">
    <property type="component" value="Unassembled WGS sequence"/>
</dbReference>
<evidence type="ECO:0000313" key="3">
    <source>
        <dbReference type="EMBL" id="EFO61491.1"/>
    </source>
</evidence>
<name>E1F7U3_GIAIA</name>
<accession>E1F7U3</accession>
<keyword evidence="1" id="KW-0863">Zinc-finger</keyword>
<protein>
    <submittedName>
        <fullName evidence="3">Zinc finger domain-containing protein</fullName>
    </submittedName>
</protein>
<dbReference type="GO" id="GO:0061630">
    <property type="term" value="F:ubiquitin protein ligase activity"/>
    <property type="evidence" value="ECO:0007669"/>
    <property type="project" value="UniProtKB-EC"/>
</dbReference>
<dbReference type="EMBL" id="ACVC01000226">
    <property type="protein sequence ID" value="EFO61491.1"/>
    <property type="molecule type" value="Genomic_DNA"/>
</dbReference>
<comment type="caution">
    <text evidence="3">The sequence shown here is derived from an EMBL/GenBank/DDBJ whole genome shotgun (WGS) entry which is preliminary data.</text>
</comment>
<dbReference type="GO" id="GO:0008270">
    <property type="term" value="F:zinc ion binding"/>
    <property type="evidence" value="ECO:0007669"/>
    <property type="project" value="UniProtKB-KW"/>
</dbReference>
<dbReference type="InterPro" id="IPR013083">
    <property type="entry name" value="Znf_RING/FYVE/PHD"/>
</dbReference>
<dbReference type="AlphaFoldDB" id="E1F7U3"/>
<evidence type="ECO:0000313" key="4">
    <source>
        <dbReference type="Proteomes" id="UP000008974"/>
    </source>
</evidence>
<gene>
    <name evidence="3" type="ORF">GLP15_5061</name>
</gene>
<sequence>MFLSRCPSVFFNQKRICRYLGFSDDSFAVAVPIDEQPEPIYQLSPAINIDSTSIRFAPPNGLTFQFTTLSQVIISVLFGVTRLDTGMPLDYSLIAPGQVFSSNSGQPQTFVSLSTQGILRSNIGLIVVNVVGQTSEAQVNGHFFLLNLTRKAPDNDQIDIIGSRVRIGDTFFDLKHIYRTSETPGSAASTTAASNINAPCVICMGKRCSSILLPCRHMCLCRSCALEFRRKATQCPLCRAEVSSLIDISDISSELPLSTAATGGSTAQVGAVSNQVVL</sequence>
<dbReference type="PANTHER" id="PTHR22996">
    <property type="entry name" value="MAHOGUNIN"/>
    <property type="match status" value="1"/>
</dbReference>
<proteinExistence type="predicted"/>
<dbReference type="Pfam" id="PF13920">
    <property type="entry name" value="zf-C3HC4_3"/>
    <property type="match status" value="1"/>
</dbReference>
<dbReference type="InterPro" id="IPR001841">
    <property type="entry name" value="Znf_RING"/>
</dbReference>
<reference evidence="3 4" key="1">
    <citation type="journal article" date="2010" name="BMC Genomics">
        <title>Genome analysis and comparative genomics of a Giardia intestinalis assemblage E isolate.</title>
        <authorList>
            <person name="Jerlstrom-Hultqvist J."/>
            <person name="Franzen O."/>
            <person name="Ankarklev J."/>
            <person name="Xu F."/>
            <person name="Nohynkova E."/>
            <person name="Andersson J.O."/>
            <person name="Svard S.G."/>
            <person name="Andersson B."/>
        </authorList>
    </citation>
    <scope>NUCLEOTIDE SEQUENCE [LARGE SCALE GENOMIC DNA]</scope>
    <source>
        <strain evidence="3 4">P15</strain>
    </source>
</reference>
<dbReference type="VEuPathDB" id="GiardiaDB:GLP15_5061"/>
<dbReference type="GO" id="GO:0016567">
    <property type="term" value="P:protein ubiquitination"/>
    <property type="evidence" value="ECO:0007669"/>
    <property type="project" value="TreeGrafter"/>
</dbReference>
<keyword evidence="1" id="KW-0862">Zinc</keyword>
<keyword evidence="1" id="KW-0479">Metal-binding</keyword>